<gene>
    <name evidence="2" type="ORF">CLV40_10394</name>
</gene>
<dbReference type="EMBL" id="PTIX01000003">
    <property type="protein sequence ID" value="PPK69487.1"/>
    <property type="molecule type" value="Genomic_DNA"/>
</dbReference>
<evidence type="ECO:0000313" key="2">
    <source>
        <dbReference type="EMBL" id="PPK69487.1"/>
    </source>
</evidence>
<keyword evidence="1" id="KW-0732">Signal</keyword>
<feature type="signal peptide" evidence="1">
    <location>
        <begin position="1"/>
        <end position="35"/>
    </location>
</feature>
<dbReference type="AlphaFoldDB" id="A0A2S6GWA7"/>
<name>A0A2S6GWA7_9PSEU</name>
<comment type="caution">
    <text evidence="2">The sequence shown here is derived from an EMBL/GenBank/DDBJ whole genome shotgun (WGS) entry which is preliminary data.</text>
</comment>
<proteinExistence type="predicted"/>
<organism evidence="2 3">
    <name type="scientific">Actinokineospora auranticolor</name>
    <dbReference type="NCBI Taxonomy" id="155976"/>
    <lineage>
        <taxon>Bacteria</taxon>
        <taxon>Bacillati</taxon>
        <taxon>Actinomycetota</taxon>
        <taxon>Actinomycetes</taxon>
        <taxon>Pseudonocardiales</taxon>
        <taxon>Pseudonocardiaceae</taxon>
        <taxon>Actinokineospora</taxon>
    </lineage>
</organism>
<protein>
    <submittedName>
        <fullName evidence="2">Uncharacterized protein</fullName>
    </submittedName>
</protein>
<sequence length="196" mass="21250">MSRIRLSRMRRWTAVAVAAAAVATSVAVSITGASAATGAAADQGRRVEVAVATPVPFGPVAGIPKLEMVPDAPADRRLGYGPDLAVAKIPFDYDFRFRSLLPSRLFWPTSESKACVVLRGTGGSDPTYYGKEILVEMWDGYGNDTKVGPSVRYTLNGQSYGYCWTGTYPYHEHFFKLVKNWGPTIEVIGQGRVVAN</sequence>
<dbReference type="Proteomes" id="UP000239203">
    <property type="component" value="Unassembled WGS sequence"/>
</dbReference>
<evidence type="ECO:0000313" key="3">
    <source>
        <dbReference type="Proteomes" id="UP000239203"/>
    </source>
</evidence>
<keyword evidence="3" id="KW-1185">Reference proteome</keyword>
<feature type="chain" id="PRO_5015505439" evidence="1">
    <location>
        <begin position="36"/>
        <end position="196"/>
    </location>
</feature>
<evidence type="ECO:0000256" key="1">
    <source>
        <dbReference type="SAM" id="SignalP"/>
    </source>
</evidence>
<accession>A0A2S6GWA7</accession>
<reference evidence="2 3" key="1">
    <citation type="submission" date="2018-02" db="EMBL/GenBank/DDBJ databases">
        <title>Genomic Encyclopedia of Archaeal and Bacterial Type Strains, Phase II (KMG-II): from individual species to whole genera.</title>
        <authorList>
            <person name="Goeker M."/>
        </authorList>
    </citation>
    <scope>NUCLEOTIDE SEQUENCE [LARGE SCALE GENOMIC DNA]</scope>
    <source>
        <strain evidence="2 3">YU 961-1</strain>
    </source>
</reference>